<evidence type="ECO:0000256" key="5">
    <source>
        <dbReference type="SAM" id="MobiDB-lite"/>
    </source>
</evidence>
<keyword evidence="2 4" id="KW-0863">Zinc-finger</keyword>
<evidence type="ECO:0000259" key="6">
    <source>
        <dbReference type="PROSITE" id="PS50089"/>
    </source>
</evidence>
<dbReference type="PANTHER" id="PTHR25462:SF305">
    <property type="entry name" value="RING-TYPE DOMAIN-CONTAINING PROTEIN"/>
    <property type="match status" value="1"/>
</dbReference>
<keyword evidence="3" id="KW-0862">Zinc</keyword>
<dbReference type="InterPro" id="IPR047153">
    <property type="entry name" value="TRIM45/56/19-like"/>
</dbReference>
<dbReference type="InterPro" id="IPR013083">
    <property type="entry name" value="Znf_RING/FYVE/PHD"/>
</dbReference>
<dbReference type="Pfam" id="PF00097">
    <property type="entry name" value="zf-C3HC4"/>
    <property type="match status" value="1"/>
</dbReference>
<evidence type="ECO:0000256" key="4">
    <source>
        <dbReference type="PROSITE-ProRule" id="PRU00175"/>
    </source>
</evidence>
<accession>A0AAD5M3M5</accession>
<name>A0AAD5M3M5_PARTN</name>
<dbReference type="GO" id="GO:0061630">
    <property type="term" value="F:ubiquitin protein ligase activity"/>
    <property type="evidence" value="ECO:0007669"/>
    <property type="project" value="TreeGrafter"/>
</dbReference>
<evidence type="ECO:0000313" key="8">
    <source>
        <dbReference type="Proteomes" id="UP001196413"/>
    </source>
</evidence>
<dbReference type="InterPro" id="IPR001841">
    <property type="entry name" value="Znf_RING"/>
</dbReference>
<comment type="caution">
    <text evidence="7">The sequence shown here is derived from an EMBL/GenBank/DDBJ whole genome shotgun (WGS) entry which is preliminary data.</text>
</comment>
<dbReference type="PANTHER" id="PTHR25462">
    <property type="entry name" value="BONUS, ISOFORM C-RELATED"/>
    <property type="match status" value="1"/>
</dbReference>
<evidence type="ECO:0000256" key="2">
    <source>
        <dbReference type="ARBA" id="ARBA00022771"/>
    </source>
</evidence>
<evidence type="ECO:0000256" key="1">
    <source>
        <dbReference type="ARBA" id="ARBA00022723"/>
    </source>
</evidence>
<gene>
    <name evidence="7" type="primary">TRIM13_1</name>
    <name evidence="7" type="ORF">KIN20_006461</name>
</gene>
<organism evidence="7 8">
    <name type="scientific">Parelaphostrongylus tenuis</name>
    <name type="common">Meningeal worm</name>
    <dbReference type="NCBI Taxonomy" id="148309"/>
    <lineage>
        <taxon>Eukaryota</taxon>
        <taxon>Metazoa</taxon>
        <taxon>Ecdysozoa</taxon>
        <taxon>Nematoda</taxon>
        <taxon>Chromadorea</taxon>
        <taxon>Rhabditida</taxon>
        <taxon>Rhabditina</taxon>
        <taxon>Rhabditomorpha</taxon>
        <taxon>Strongyloidea</taxon>
        <taxon>Metastrongylidae</taxon>
        <taxon>Parelaphostrongylus</taxon>
    </lineage>
</organism>
<dbReference type="Proteomes" id="UP001196413">
    <property type="component" value="Unassembled WGS sequence"/>
</dbReference>
<feature type="region of interest" description="Disordered" evidence="5">
    <location>
        <begin position="1"/>
        <end position="48"/>
    </location>
</feature>
<dbReference type="Gene3D" id="3.30.40.10">
    <property type="entry name" value="Zinc/RING finger domain, C3HC4 (zinc finger)"/>
    <property type="match status" value="1"/>
</dbReference>
<dbReference type="InterPro" id="IPR018957">
    <property type="entry name" value="Znf_C3HC4_RING-type"/>
</dbReference>
<reference evidence="7" key="1">
    <citation type="submission" date="2021-06" db="EMBL/GenBank/DDBJ databases">
        <title>Parelaphostrongylus tenuis whole genome reference sequence.</title>
        <authorList>
            <person name="Garwood T.J."/>
            <person name="Larsen P.A."/>
            <person name="Fountain-Jones N.M."/>
            <person name="Garbe J.R."/>
            <person name="Macchietto M.G."/>
            <person name="Kania S.A."/>
            <person name="Gerhold R.W."/>
            <person name="Richards J.E."/>
            <person name="Wolf T.M."/>
        </authorList>
    </citation>
    <scope>NUCLEOTIDE SEQUENCE</scope>
    <source>
        <strain evidence="7">MNPRO001-30</strain>
        <tissue evidence="7">Meninges</tissue>
    </source>
</reference>
<dbReference type="InterPro" id="IPR017907">
    <property type="entry name" value="Znf_RING_CS"/>
</dbReference>
<sequence length="305" mass="34217">MDAPEQPDTVIEHNAPEQLDVGEEHDAPEVLDVPEQPDVSEEHDTSEKRDRIQDLLECVICTVRMKRPTQLSCGHTFCLECIEQMVDGEQVLCPECRQPTQIPPGGLPLNYYALNVIAALNENLQNQNRTQKNSCYQCSSRIEGGIHYLCRSCKKNFLCAVCCLKDHRGHKIEEKRAATSSEIKNTIEAIDGDLASVLHTIQTVEDLWDFSSLHAALVERSDATLQAYEQIMSNLNSGGVLCDQLNSTKNTAMDIKSLFTSLCNKIEVRQKKMVESCLSDIADFSTALEKIMVVYKSDFNDECEI</sequence>
<dbReference type="GO" id="GO:0008270">
    <property type="term" value="F:zinc ion binding"/>
    <property type="evidence" value="ECO:0007669"/>
    <property type="project" value="UniProtKB-KW"/>
</dbReference>
<dbReference type="EMBL" id="JAHQIW010000901">
    <property type="protein sequence ID" value="KAJ1350630.1"/>
    <property type="molecule type" value="Genomic_DNA"/>
</dbReference>
<proteinExistence type="predicted"/>
<evidence type="ECO:0000256" key="3">
    <source>
        <dbReference type="ARBA" id="ARBA00022833"/>
    </source>
</evidence>
<keyword evidence="1" id="KW-0479">Metal-binding</keyword>
<dbReference type="PROSITE" id="PS00518">
    <property type="entry name" value="ZF_RING_1"/>
    <property type="match status" value="1"/>
</dbReference>
<dbReference type="AlphaFoldDB" id="A0AAD5M3M5"/>
<dbReference type="GO" id="GO:0005654">
    <property type="term" value="C:nucleoplasm"/>
    <property type="evidence" value="ECO:0007669"/>
    <property type="project" value="TreeGrafter"/>
</dbReference>
<protein>
    <submittedName>
        <fullName evidence="7">Tripartite motif containing 13</fullName>
    </submittedName>
</protein>
<dbReference type="SMART" id="SM00184">
    <property type="entry name" value="RING"/>
    <property type="match status" value="1"/>
</dbReference>
<keyword evidence="8" id="KW-1185">Reference proteome</keyword>
<evidence type="ECO:0000313" key="7">
    <source>
        <dbReference type="EMBL" id="KAJ1350630.1"/>
    </source>
</evidence>
<dbReference type="PROSITE" id="PS50089">
    <property type="entry name" value="ZF_RING_2"/>
    <property type="match status" value="1"/>
</dbReference>
<feature type="domain" description="RING-type" evidence="6">
    <location>
        <begin position="58"/>
        <end position="97"/>
    </location>
</feature>
<dbReference type="SUPFAM" id="SSF57850">
    <property type="entry name" value="RING/U-box"/>
    <property type="match status" value="1"/>
</dbReference>